<dbReference type="PANTHER" id="PTHR43525:SF1">
    <property type="entry name" value="PROTEIN MALY"/>
    <property type="match status" value="1"/>
</dbReference>
<keyword evidence="3" id="KW-0663">Pyridoxal phosphate</keyword>
<evidence type="ECO:0000256" key="2">
    <source>
        <dbReference type="ARBA" id="ARBA00012224"/>
    </source>
</evidence>
<dbReference type="InterPro" id="IPR004839">
    <property type="entry name" value="Aminotransferase_I/II_large"/>
</dbReference>
<evidence type="ECO:0000256" key="1">
    <source>
        <dbReference type="ARBA" id="ARBA00001933"/>
    </source>
</evidence>
<dbReference type="Gene3D" id="3.40.640.10">
    <property type="entry name" value="Type I PLP-dependent aspartate aminotransferase-like (Major domain)"/>
    <property type="match status" value="1"/>
</dbReference>
<keyword evidence="7" id="KW-0808">Transferase</keyword>
<dbReference type="Proteomes" id="UP000240987">
    <property type="component" value="Unassembled WGS sequence"/>
</dbReference>
<evidence type="ECO:0000256" key="4">
    <source>
        <dbReference type="ARBA" id="ARBA00023239"/>
    </source>
</evidence>
<protein>
    <recommendedName>
        <fullName evidence="2">cysteine-S-conjugate beta-lyase</fullName>
        <ecNumber evidence="2">4.4.1.13</ecNumber>
    </recommendedName>
</protein>
<organism evidence="7 8">
    <name type="scientific">Photobacterium frigidiphilum</name>
    <dbReference type="NCBI Taxonomy" id="264736"/>
    <lineage>
        <taxon>Bacteria</taxon>
        <taxon>Pseudomonadati</taxon>
        <taxon>Pseudomonadota</taxon>
        <taxon>Gammaproteobacteria</taxon>
        <taxon>Vibrionales</taxon>
        <taxon>Vibrionaceae</taxon>
        <taxon>Photobacterium</taxon>
    </lineage>
</organism>
<dbReference type="InterPro" id="IPR051798">
    <property type="entry name" value="Class-II_PLP-Dep_Aminotrans"/>
</dbReference>
<dbReference type="GO" id="GO:0047804">
    <property type="term" value="F:cysteine-S-conjugate beta-lyase activity"/>
    <property type="evidence" value="ECO:0007669"/>
    <property type="project" value="UniProtKB-EC"/>
</dbReference>
<dbReference type="RefSeq" id="WP_107246844.1">
    <property type="nucleotide sequence ID" value="NZ_PYMJ01000072.1"/>
</dbReference>
<dbReference type="GO" id="GO:0030170">
    <property type="term" value="F:pyridoxal phosphate binding"/>
    <property type="evidence" value="ECO:0007669"/>
    <property type="project" value="InterPro"/>
</dbReference>
<keyword evidence="4" id="KW-0456">Lyase</keyword>
<evidence type="ECO:0000259" key="6">
    <source>
        <dbReference type="Pfam" id="PF00155"/>
    </source>
</evidence>
<proteinExistence type="inferred from homology"/>
<comment type="cofactor">
    <cofactor evidence="1">
        <name>pyridoxal 5'-phosphate</name>
        <dbReference type="ChEBI" id="CHEBI:597326"/>
    </cofactor>
</comment>
<keyword evidence="7" id="KW-0032">Aminotransferase</keyword>
<dbReference type="CDD" id="cd00609">
    <property type="entry name" value="AAT_like"/>
    <property type="match status" value="1"/>
</dbReference>
<dbReference type="InterPro" id="IPR015421">
    <property type="entry name" value="PyrdxlP-dep_Trfase_major"/>
</dbReference>
<evidence type="ECO:0000256" key="3">
    <source>
        <dbReference type="ARBA" id="ARBA00022898"/>
    </source>
</evidence>
<evidence type="ECO:0000313" key="7">
    <source>
        <dbReference type="EMBL" id="PSU42124.1"/>
    </source>
</evidence>
<dbReference type="InterPro" id="IPR027619">
    <property type="entry name" value="C-S_lyase_PatB-like"/>
</dbReference>
<dbReference type="PANTHER" id="PTHR43525">
    <property type="entry name" value="PROTEIN MALY"/>
    <property type="match status" value="1"/>
</dbReference>
<evidence type="ECO:0000313" key="8">
    <source>
        <dbReference type="Proteomes" id="UP000240987"/>
    </source>
</evidence>
<comment type="caution">
    <text evidence="7">The sequence shown here is derived from an EMBL/GenBank/DDBJ whole genome shotgun (WGS) entry which is preliminary data.</text>
</comment>
<dbReference type="NCBIfam" id="TIGR04350">
    <property type="entry name" value="C_S_lyase_PatB"/>
    <property type="match status" value="1"/>
</dbReference>
<comment type="similarity">
    <text evidence="5">Belongs to the class-II pyridoxal-phosphate-dependent aminotransferase family. MalY/PatB cystathionine beta-lyase subfamily.</text>
</comment>
<reference evidence="7 8" key="1">
    <citation type="submission" date="2018-01" db="EMBL/GenBank/DDBJ databases">
        <title>Whole genome sequencing of Histamine producing bacteria.</title>
        <authorList>
            <person name="Butler K."/>
        </authorList>
    </citation>
    <scope>NUCLEOTIDE SEQUENCE [LARGE SCALE GENOMIC DNA]</scope>
    <source>
        <strain evidence="7 8">JCM 12947</strain>
    </source>
</reference>
<dbReference type="SUPFAM" id="SSF53383">
    <property type="entry name" value="PLP-dependent transferases"/>
    <property type="match status" value="1"/>
</dbReference>
<dbReference type="InterPro" id="IPR015422">
    <property type="entry name" value="PyrdxlP-dep_Trfase_small"/>
</dbReference>
<sequence length="392" mass="44406">MKFSFDKVINRREVPALKHHPIVLGRDGENLFPAGVADMDFEAPPVVLEAIKKRLKHGVFGYETVPEGLLPSLIQWLHKRHNWQVEESTILRSPNILNTLAMSANIFTKKGDGIIVQPPVFFDFFDIIKENNRTLVTNPLILDNGRYRMDLDDLSQKAAEPRTKMLYLCNPHNPVGRVWSRAELKALGDICTKHDVLVVSDEIHGDITLPDHQYTPYASLGKKYAHNTITCLSPAKSFNLAANCSAFIVIDDEMKRKRFQAENSRLTVNKNNAFANVAMEAAWRDGESWLNEVLNYLVGNIDLVKQYLEHVPNVKLIEPEGTYLLWLDFRELDMMPEELTAFLRNKAGWAPSRGLAFGLEGAGFARMNIACPRKRLEEAMRALVVAVQVSEN</sequence>
<keyword evidence="8" id="KW-1185">Reference proteome</keyword>
<accession>A0A2T3J5W2</accession>
<feature type="domain" description="Aminotransferase class I/classII large" evidence="6">
    <location>
        <begin position="36"/>
        <end position="383"/>
    </location>
</feature>
<evidence type="ECO:0000256" key="5">
    <source>
        <dbReference type="ARBA" id="ARBA00037974"/>
    </source>
</evidence>
<dbReference type="AlphaFoldDB" id="A0A2T3J5W2"/>
<gene>
    <name evidence="7" type="ORF">C9J12_29220</name>
</gene>
<dbReference type="GO" id="GO:0008483">
    <property type="term" value="F:transaminase activity"/>
    <property type="evidence" value="ECO:0007669"/>
    <property type="project" value="UniProtKB-KW"/>
</dbReference>
<dbReference type="EC" id="4.4.1.13" evidence="2"/>
<dbReference type="Pfam" id="PF00155">
    <property type="entry name" value="Aminotran_1_2"/>
    <property type="match status" value="1"/>
</dbReference>
<dbReference type="Gene3D" id="3.90.1150.10">
    <property type="entry name" value="Aspartate Aminotransferase, domain 1"/>
    <property type="match status" value="1"/>
</dbReference>
<name>A0A2T3J5W2_9GAMM</name>
<dbReference type="EMBL" id="PYMJ01000072">
    <property type="protein sequence ID" value="PSU42124.1"/>
    <property type="molecule type" value="Genomic_DNA"/>
</dbReference>
<dbReference type="OrthoDB" id="3224382at2"/>
<dbReference type="InterPro" id="IPR015424">
    <property type="entry name" value="PyrdxlP-dep_Trfase"/>
</dbReference>